<organism evidence="2 3">
    <name type="scientific">Caerostris darwini</name>
    <dbReference type="NCBI Taxonomy" id="1538125"/>
    <lineage>
        <taxon>Eukaryota</taxon>
        <taxon>Metazoa</taxon>
        <taxon>Ecdysozoa</taxon>
        <taxon>Arthropoda</taxon>
        <taxon>Chelicerata</taxon>
        <taxon>Arachnida</taxon>
        <taxon>Araneae</taxon>
        <taxon>Araneomorphae</taxon>
        <taxon>Entelegynae</taxon>
        <taxon>Araneoidea</taxon>
        <taxon>Araneidae</taxon>
        <taxon>Caerostris</taxon>
    </lineage>
</organism>
<sequence length="105" mass="11233">MSDECLMATTALRNVSVTVCIPDNGVQCYNHELISRSQIDDDAHAQPSSGDPNEMCDSTNLYQVPDGQGVVSSSSVFSGRPLGKRDPELQRSSISFDSQGSVASH</sequence>
<evidence type="ECO:0000313" key="2">
    <source>
        <dbReference type="EMBL" id="GIX96030.1"/>
    </source>
</evidence>
<dbReference type="EMBL" id="BPLQ01002854">
    <property type="protein sequence ID" value="GIX96030.1"/>
    <property type="molecule type" value="Genomic_DNA"/>
</dbReference>
<accession>A0AAV4PHS7</accession>
<evidence type="ECO:0000256" key="1">
    <source>
        <dbReference type="SAM" id="MobiDB-lite"/>
    </source>
</evidence>
<evidence type="ECO:0000313" key="3">
    <source>
        <dbReference type="Proteomes" id="UP001054837"/>
    </source>
</evidence>
<reference evidence="2 3" key="1">
    <citation type="submission" date="2021-06" db="EMBL/GenBank/DDBJ databases">
        <title>Caerostris darwini draft genome.</title>
        <authorList>
            <person name="Kono N."/>
            <person name="Arakawa K."/>
        </authorList>
    </citation>
    <scope>NUCLEOTIDE SEQUENCE [LARGE SCALE GENOMIC DNA]</scope>
</reference>
<comment type="caution">
    <text evidence="2">The sequence shown here is derived from an EMBL/GenBank/DDBJ whole genome shotgun (WGS) entry which is preliminary data.</text>
</comment>
<feature type="region of interest" description="Disordered" evidence="1">
    <location>
        <begin position="38"/>
        <end position="105"/>
    </location>
</feature>
<keyword evidence="3" id="KW-1185">Reference proteome</keyword>
<dbReference type="AlphaFoldDB" id="A0AAV4PHS7"/>
<feature type="compositionally biased region" description="Polar residues" evidence="1">
    <location>
        <begin position="46"/>
        <end position="62"/>
    </location>
</feature>
<dbReference type="Proteomes" id="UP001054837">
    <property type="component" value="Unassembled WGS sequence"/>
</dbReference>
<gene>
    <name evidence="2" type="ORF">CDAR_6921</name>
</gene>
<proteinExistence type="predicted"/>
<name>A0AAV4PHS7_9ARAC</name>
<feature type="compositionally biased region" description="Polar residues" evidence="1">
    <location>
        <begin position="90"/>
        <end position="105"/>
    </location>
</feature>
<protein>
    <submittedName>
        <fullName evidence="2">Uncharacterized protein</fullName>
    </submittedName>
</protein>